<accession>A0A8D8FB15</accession>
<dbReference type="EMBL" id="HBUE01048187">
    <property type="protein sequence ID" value="CAG6463499.1"/>
    <property type="molecule type" value="Transcribed_RNA"/>
</dbReference>
<protein>
    <submittedName>
        <fullName evidence="2">(northern house mosquito) hypothetical protein</fullName>
    </submittedName>
</protein>
<dbReference type="EMBL" id="HBUE01048188">
    <property type="protein sequence ID" value="CAG6463500.1"/>
    <property type="molecule type" value="Transcribed_RNA"/>
</dbReference>
<proteinExistence type="predicted"/>
<feature type="compositionally biased region" description="Polar residues" evidence="1">
    <location>
        <begin position="83"/>
        <end position="99"/>
    </location>
</feature>
<organism evidence="2">
    <name type="scientific">Culex pipiens</name>
    <name type="common">House mosquito</name>
    <dbReference type="NCBI Taxonomy" id="7175"/>
    <lineage>
        <taxon>Eukaryota</taxon>
        <taxon>Metazoa</taxon>
        <taxon>Ecdysozoa</taxon>
        <taxon>Arthropoda</taxon>
        <taxon>Hexapoda</taxon>
        <taxon>Insecta</taxon>
        <taxon>Pterygota</taxon>
        <taxon>Neoptera</taxon>
        <taxon>Endopterygota</taxon>
        <taxon>Diptera</taxon>
        <taxon>Nematocera</taxon>
        <taxon>Culicoidea</taxon>
        <taxon>Culicidae</taxon>
        <taxon>Culicinae</taxon>
        <taxon>Culicini</taxon>
        <taxon>Culex</taxon>
        <taxon>Culex</taxon>
    </lineage>
</organism>
<feature type="region of interest" description="Disordered" evidence="1">
    <location>
        <begin position="62"/>
        <end position="99"/>
    </location>
</feature>
<evidence type="ECO:0000313" key="2">
    <source>
        <dbReference type="EMBL" id="CAG6463499.1"/>
    </source>
</evidence>
<reference evidence="2" key="1">
    <citation type="submission" date="2021-05" db="EMBL/GenBank/DDBJ databases">
        <authorList>
            <person name="Alioto T."/>
            <person name="Alioto T."/>
            <person name="Gomez Garrido J."/>
        </authorList>
    </citation>
    <scope>NUCLEOTIDE SEQUENCE</scope>
</reference>
<name>A0A8D8FB15_CULPI</name>
<sequence length="99" mass="10599">MIFFRLNSEIICEEKFLPGRDPHLSSVTALNMILSSSIEIVGGVISDRQTATASEMNVSIAGMPSVPAGRRSRTPGAVRNACQCPSRTSSRCNPSTARC</sequence>
<evidence type="ECO:0000256" key="1">
    <source>
        <dbReference type="SAM" id="MobiDB-lite"/>
    </source>
</evidence>
<dbReference type="AlphaFoldDB" id="A0A8D8FB15"/>